<dbReference type="AlphaFoldDB" id="A0AAD1BJV5"/>
<evidence type="ECO:0000313" key="2">
    <source>
        <dbReference type="Proteomes" id="UP000067008"/>
    </source>
</evidence>
<dbReference type="EMBL" id="AP014925">
    <property type="protein sequence ID" value="BAR96625.1"/>
    <property type="molecule type" value="Genomic_DNA"/>
</dbReference>
<sequence length="47" mass="5202">MEYALKTSAMPIGVATYSLSPELPEAYKELLSTSEDIAKKLEVLIKE</sequence>
<name>A0AAD1BJV5_PREIN</name>
<proteinExistence type="predicted"/>
<reference evidence="1 2" key="1">
    <citation type="submission" date="2015-07" db="EMBL/GenBank/DDBJ databases">
        <title>Complete genome sequence of Prevotella intermedia strain 17-2.</title>
        <authorList>
            <person name="Nambu T."/>
        </authorList>
    </citation>
    <scope>NUCLEOTIDE SEQUENCE [LARGE SCALE GENOMIC DNA]</scope>
    <source>
        <strain evidence="1 2">17-2</strain>
    </source>
</reference>
<dbReference type="Proteomes" id="UP000067008">
    <property type="component" value="Chromosome 2"/>
</dbReference>
<protein>
    <submittedName>
        <fullName evidence="1">Uncharacterized protein</fullName>
    </submittedName>
</protein>
<evidence type="ECO:0000313" key="1">
    <source>
        <dbReference type="EMBL" id="BAR96625.1"/>
    </source>
</evidence>
<gene>
    <name evidence="1" type="ORF">PI172_1897</name>
</gene>
<organism evidence="1 2">
    <name type="scientific">Prevotella intermedia</name>
    <dbReference type="NCBI Taxonomy" id="28131"/>
    <lineage>
        <taxon>Bacteria</taxon>
        <taxon>Pseudomonadati</taxon>
        <taxon>Bacteroidota</taxon>
        <taxon>Bacteroidia</taxon>
        <taxon>Bacteroidales</taxon>
        <taxon>Prevotellaceae</taxon>
        <taxon>Prevotella</taxon>
    </lineage>
</organism>
<accession>A0AAD1BJV5</accession>